<feature type="compositionally biased region" description="Polar residues" evidence="1">
    <location>
        <begin position="931"/>
        <end position="974"/>
    </location>
</feature>
<feature type="region of interest" description="Disordered" evidence="1">
    <location>
        <begin position="1018"/>
        <end position="1132"/>
    </location>
</feature>
<feature type="compositionally biased region" description="Basic and acidic residues" evidence="1">
    <location>
        <begin position="758"/>
        <end position="774"/>
    </location>
</feature>
<comment type="caution">
    <text evidence="2">The sequence shown here is derived from an EMBL/GenBank/DDBJ whole genome shotgun (WGS) entry which is preliminary data.</text>
</comment>
<feature type="compositionally biased region" description="Polar residues" evidence="1">
    <location>
        <begin position="336"/>
        <end position="370"/>
    </location>
</feature>
<feature type="compositionally biased region" description="Polar residues" evidence="1">
    <location>
        <begin position="566"/>
        <end position="577"/>
    </location>
</feature>
<feature type="compositionally biased region" description="Polar residues" evidence="1">
    <location>
        <begin position="164"/>
        <end position="178"/>
    </location>
</feature>
<feature type="compositionally biased region" description="Low complexity" evidence="1">
    <location>
        <begin position="813"/>
        <end position="829"/>
    </location>
</feature>
<dbReference type="EMBL" id="LSSL01001583">
    <property type="protein sequence ID" value="OLY82384.1"/>
    <property type="molecule type" value="Genomic_DNA"/>
</dbReference>
<feature type="compositionally biased region" description="Polar residues" evidence="1">
    <location>
        <begin position="677"/>
        <end position="701"/>
    </location>
</feature>
<feature type="compositionally biased region" description="Basic residues" evidence="1">
    <location>
        <begin position="1022"/>
        <end position="1031"/>
    </location>
</feature>
<feature type="compositionally biased region" description="Polar residues" evidence="1">
    <location>
        <begin position="607"/>
        <end position="621"/>
    </location>
</feature>
<feature type="region of interest" description="Disordered" evidence="1">
    <location>
        <begin position="1307"/>
        <end position="1333"/>
    </location>
</feature>
<feature type="compositionally biased region" description="Polar residues" evidence="1">
    <location>
        <begin position="83"/>
        <end position="99"/>
    </location>
</feature>
<sequence length="1410" mass="151709">MKLRYSLRSSSMASSASEAEQEQSVSVPASPSTKKTPSRASARKLALKKEPKIPVIDQKPPSQLDDESNKDFKAYKSDDVENSDSATNTARKNSKNSKTAEVMDTPNTVKRRGRPPRNTASGAASETPSIDTATTSTPPNTALSTKNALSTIKDTPTLKRARSGKSNDSLPPTPTTASRRSKRILSAVADSVESSSETIDVSKPIQSKKIELESSKTINLTVSKSEKEKNNVFIEAPQLSTTNSFKVEIPSAEITQIKHKKNSDNLSTTKSLPKSKKGQKTALTPDLHELKPPVFDLGSPEKKKNSSSVDSSFIAPLVSSNKINTLSSKITTNLAKTNSNPALDSNSQSQTVSSVFLAASSSNKNVQNQTSKKDTPKSSEVVGKNSKDIENPGDSTASISDSLKLDTPQSGSSSAPSSKSNKSKRRRSKGTPTQNNSSSIVNENLNDSSLKTNTFLSTPINGLQIASESVIPSLSFSNSDISPKNHQTTKSPNISSTQTNSIESPKLLTAMAGNKSSVKVESSLSEKPKSLTDLPLIAPTKPTLETGINKKKNLTPKSEPIIKSVSDFNITPKQTSELPGKYDITPNSNQRNDPKKKKTPKQESASKAKSTPISDSNSVSKLDTDIGRKQTPKSESNPKLTPISKPSSKPTSTPNSNQKVNSNNKKSSKQDPKPQDGSISKSNPTSTPTNNKESNPNNQQVYYEESASKPVLVSSSKKKSSVDKNQTPKQESILKSDSASKSTLISNSTLVPNANDDPNTKKTPNKDISSKADSKSVSAQKSNTTPSSKQSNNLNNSQKSKLVLTNSADSTPKSNSGNDTNNANGSSSSSKKKSKRASKSPNNLISSPVPKSDQKLEIESIISIKSDSKSSESSQKLALSSENVNVETPSPTNKISSKLGERFASEPASTIPPSQIKTPKSSKKKSNSQTLEISESKANFNFAHDSNSTLAKNSDSQNSPTTRIGSTAKSSAQSAAIIETVPKNISISNESSKSSVPGIETAHDALTDVIHSNVEVDVGSVSKKKKKRSKSKNNINPDSSESKIHETHYSNIKSSETIDQASKPNNSGNPLLEKTEHTDSNKKRKLNEVDGASFDENKGSSETNSKKRKKKSKKNNDSADNHNFLQSMSNLNAVSAPTKTSNIVSNVLNNNDSDDDAPEVVSAKPKIKSDHDISSVAAEKALMYIDNLNKENQIKSCKIKRKERRKKAKKEISKGSIELPIRIEAKIISSAPVLGKKTIFNQDSENINILKRDIDQLGQEIPNPYKKRKLKKNSTSESETILNGEIPAIQPISAEILNSVELDEGVRGEIKPKVPTSSLSKKSKTKDNNKPHLVSQKIVDGFEVVNLSKSSAFSGQESEIPGNHVLGVFSAGSVYSDLPTSSFKDSSLFSQRNERKKKTASSQNFPKVKL</sequence>
<feature type="compositionally biased region" description="Low complexity" evidence="1">
    <location>
        <begin position="9"/>
        <end position="27"/>
    </location>
</feature>
<organism evidence="2 3">
    <name type="scientific">Smittium mucronatum</name>
    <dbReference type="NCBI Taxonomy" id="133383"/>
    <lineage>
        <taxon>Eukaryota</taxon>
        <taxon>Fungi</taxon>
        <taxon>Fungi incertae sedis</taxon>
        <taxon>Zoopagomycota</taxon>
        <taxon>Kickxellomycotina</taxon>
        <taxon>Harpellomycetes</taxon>
        <taxon>Harpellales</taxon>
        <taxon>Legeriomycetaceae</taxon>
        <taxon>Smittium</taxon>
    </lineage>
</organism>
<keyword evidence="3" id="KW-1185">Reference proteome</keyword>
<feature type="compositionally biased region" description="Low complexity" evidence="1">
    <location>
        <begin position="638"/>
        <end position="665"/>
    </location>
</feature>
<dbReference type="STRING" id="133383.A0A1R0GZR0"/>
<name>A0A1R0GZR0_9FUNG</name>
<feature type="compositionally biased region" description="Polar residues" evidence="1">
    <location>
        <begin position="883"/>
        <end position="896"/>
    </location>
</feature>
<evidence type="ECO:0000313" key="3">
    <source>
        <dbReference type="Proteomes" id="UP000187455"/>
    </source>
</evidence>
<feature type="compositionally biased region" description="Low complexity" evidence="1">
    <location>
        <begin position="787"/>
        <end position="802"/>
    </location>
</feature>
<dbReference type="OrthoDB" id="5661795at2759"/>
<dbReference type="Proteomes" id="UP000187455">
    <property type="component" value="Unassembled WGS sequence"/>
</dbReference>
<reference evidence="2 3" key="1">
    <citation type="journal article" date="2016" name="Mol. Biol. Evol.">
        <title>Genome-Wide Survey of Gut Fungi (Harpellales) Reveals the First Horizontally Transferred Ubiquitin Gene from a Mosquito Host.</title>
        <authorList>
            <person name="Wang Y."/>
            <person name="White M.M."/>
            <person name="Kvist S."/>
            <person name="Moncalvo J.M."/>
        </authorList>
    </citation>
    <scope>NUCLEOTIDE SEQUENCE [LARGE SCALE GENOMIC DNA]</scope>
    <source>
        <strain evidence="2 3">ALG-7-W6</strain>
    </source>
</reference>
<evidence type="ECO:0000313" key="2">
    <source>
        <dbReference type="EMBL" id="OLY82384.1"/>
    </source>
</evidence>
<feature type="compositionally biased region" description="Polar residues" evidence="1">
    <location>
        <begin position="1049"/>
        <end position="1069"/>
    </location>
</feature>
<feature type="compositionally biased region" description="Polar residues" evidence="1">
    <location>
        <begin position="1379"/>
        <end position="1391"/>
    </location>
</feature>
<feature type="region of interest" description="Disordered" evidence="1">
    <location>
        <begin position="256"/>
        <end position="311"/>
    </location>
</feature>
<proteinExistence type="predicted"/>
<protein>
    <submittedName>
        <fullName evidence="2">Uncharacterized protein</fullName>
    </submittedName>
</protein>
<feature type="compositionally biased region" description="Polar residues" evidence="1">
    <location>
        <begin position="775"/>
        <end position="786"/>
    </location>
</feature>
<accession>A0A1R0GZR0</accession>
<feature type="compositionally biased region" description="Polar residues" evidence="1">
    <location>
        <begin position="430"/>
        <end position="455"/>
    </location>
</feature>
<feature type="compositionally biased region" description="Polar residues" evidence="1">
    <location>
        <begin position="29"/>
        <end position="39"/>
    </location>
</feature>
<feature type="region of interest" description="Disordered" evidence="1">
    <location>
        <begin position="1"/>
        <end position="195"/>
    </location>
</feature>
<evidence type="ECO:0000256" key="1">
    <source>
        <dbReference type="SAM" id="MobiDB-lite"/>
    </source>
</evidence>
<feature type="compositionally biased region" description="Polar residues" evidence="1">
    <location>
        <begin position="118"/>
        <end position="154"/>
    </location>
</feature>
<feature type="region of interest" description="Disordered" evidence="1">
    <location>
        <begin position="474"/>
        <end position="974"/>
    </location>
</feature>
<feature type="compositionally biased region" description="Low complexity" evidence="1">
    <location>
        <begin position="859"/>
        <end position="882"/>
    </location>
</feature>
<feature type="compositionally biased region" description="Low complexity" evidence="1">
    <location>
        <begin position="410"/>
        <end position="420"/>
    </location>
</feature>
<feature type="region of interest" description="Disordered" evidence="1">
    <location>
        <begin position="336"/>
        <end position="455"/>
    </location>
</feature>
<gene>
    <name evidence="2" type="ORF">AYI68_g3489</name>
</gene>
<feature type="compositionally biased region" description="Polar residues" evidence="1">
    <location>
        <begin position="725"/>
        <end position="752"/>
    </location>
</feature>
<feature type="region of interest" description="Disordered" evidence="1">
    <location>
        <begin position="1145"/>
        <end position="1166"/>
    </location>
</feature>
<feature type="region of interest" description="Disordered" evidence="1">
    <location>
        <begin position="1379"/>
        <end position="1410"/>
    </location>
</feature>
<feature type="compositionally biased region" description="Basic and acidic residues" evidence="1">
    <location>
        <begin position="67"/>
        <end position="79"/>
    </location>
</feature>
<feature type="compositionally biased region" description="Polar residues" evidence="1">
    <location>
        <begin position="803"/>
        <end position="812"/>
    </location>
</feature>
<feature type="compositionally biased region" description="Low complexity" evidence="1">
    <location>
        <begin position="186"/>
        <end position="195"/>
    </location>
</feature>
<feature type="compositionally biased region" description="Polar residues" evidence="1">
    <location>
        <begin position="1400"/>
        <end position="1410"/>
    </location>
</feature>
<feature type="compositionally biased region" description="Polar residues" evidence="1">
    <location>
        <begin position="474"/>
        <end position="503"/>
    </location>
</feature>